<dbReference type="Proteomes" id="UP000324222">
    <property type="component" value="Unassembled WGS sequence"/>
</dbReference>
<dbReference type="EMBL" id="VSRR010096933">
    <property type="protein sequence ID" value="MPC94006.1"/>
    <property type="molecule type" value="Genomic_DNA"/>
</dbReference>
<sequence length="70" mass="7530">MQVSRSCRAPESHADLNEGTLTENSNFNKPPPKEAPDSCPNTLTTCRPSERMTCTGPARLTASAQANVKI</sequence>
<feature type="compositionally biased region" description="Polar residues" evidence="1">
    <location>
        <begin position="19"/>
        <end position="28"/>
    </location>
</feature>
<accession>A0A5B7JIC1</accession>
<evidence type="ECO:0000313" key="2">
    <source>
        <dbReference type="EMBL" id="MPC94006.1"/>
    </source>
</evidence>
<protein>
    <submittedName>
        <fullName evidence="2">Uncharacterized protein</fullName>
    </submittedName>
</protein>
<feature type="region of interest" description="Disordered" evidence="1">
    <location>
        <begin position="1"/>
        <end position="44"/>
    </location>
</feature>
<reference evidence="2 3" key="1">
    <citation type="submission" date="2019-05" db="EMBL/GenBank/DDBJ databases">
        <title>Another draft genome of Portunus trituberculatus and its Hox gene families provides insights of decapod evolution.</title>
        <authorList>
            <person name="Jeong J.-H."/>
            <person name="Song I."/>
            <person name="Kim S."/>
            <person name="Choi T."/>
            <person name="Kim D."/>
            <person name="Ryu S."/>
            <person name="Kim W."/>
        </authorList>
    </citation>
    <scope>NUCLEOTIDE SEQUENCE [LARGE SCALE GENOMIC DNA]</scope>
    <source>
        <tissue evidence="2">Muscle</tissue>
    </source>
</reference>
<organism evidence="2 3">
    <name type="scientific">Portunus trituberculatus</name>
    <name type="common">Swimming crab</name>
    <name type="synonym">Neptunus trituberculatus</name>
    <dbReference type="NCBI Taxonomy" id="210409"/>
    <lineage>
        <taxon>Eukaryota</taxon>
        <taxon>Metazoa</taxon>
        <taxon>Ecdysozoa</taxon>
        <taxon>Arthropoda</taxon>
        <taxon>Crustacea</taxon>
        <taxon>Multicrustacea</taxon>
        <taxon>Malacostraca</taxon>
        <taxon>Eumalacostraca</taxon>
        <taxon>Eucarida</taxon>
        <taxon>Decapoda</taxon>
        <taxon>Pleocyemata</taxon>
        <taxon>Brachyura</taxon>
        <taxon>Eubrachyura</taxon>
        <taxon>Portunoidea</taxon>
        <taxon>Portunidae</taxon>
        <taxon>Portuninae</taxon>
        <taxon>Portunus</taxon>
    </lineage>
</organism>
<name>A0A5B7JIC1_PORTR</name>
<proteinExistence type="predicted"/>
<evidence type="ECO:0000313" key="3">
    <source>
        <dbReference type="Proteomes" id="UP000324222"/>
    </source>
</evidence>
<evidence type="ECO:0000256" key="1">
    <source>
        <dbReference type="SAM" id="MobiDB-lite"/>
    </source>
</evidence>
<dbReference type="AlphaFoldDB" id="A0A5B7JIC1"/>
<keyword evidence="3" id="KW-1185">Reference proteome</keyword>
<gene>
    <name evidence="2" type="ORF">E2C01_089156</name>
</gene>
<comment type="caution">
    <text evidence="2">The sequence shown here is derived from an EMBL/GenBank/DDBJ whole genome shotgun (WGS) entry which is preliminary data.</text>
</comment>